<dbReference type="InterPro" id="IPR045032">
    <property type="entry name" value="PEL"/>
</dbReference>
<dbReference type="PANTHER" id="PTHR31683:SF18">
    <property type="entry name" value="PECTATE LYASE 21-RELATED"/>
    <property type="match status" value="1"/>
</dbReference>
<dbReference type="SUPFAM" id="SSF51126">
    <property type="entry name" value="Pectin lyase-like"/>
    <property type="match status" value="1"/>
</dbReference>
<evidence type="ECO:0000259" key="2">
    <source>
        <dbReference type="SMART" id="SM00656"/>
    </source>
</evidence>
<protein>
    <recommendedName>
        <fullName evidence="2">Pectate lyase domain-containing protein</fullName>
    </recommendedName>
</protein>
<dbReference type="Gene3D" id="2.160.20.10">
    <property type="entry name" value="Single-stranded right-handed beta-helix, Pectin lyase-like"/>
    <property type="match status" value="1"/>
</dbReference>
<dbReference type="InterPro" id="IPR011050">
    <property type="entry name" value="Pectin_lyase_fold/virulence"/>
</dbReference>
<evidence type="ECO:0000313" key="3">
    <source>
        <dbReference type="EMBL" id="CAD7205097.1"/>
    </source>
</evidence>
<sequence>MDLSDSVISDDYFFIFGFSALLSRELIDENFYIVDVETTSYAQVTDSVCQGRKIFAFISNDVDYYALQHLENVTLIDRRSPVKEVLSCLLVNNSRFNYHVKYKLSARENEVLTCMQQGLDTQQIGWASEAGGTAGGGEKPELSYYVTNIGELRQAIEESGDRPKRIWIGGLIDASGGVPYLNRQDQSRRGRIFIGSNTTLMGIDENARFVESALIIQDVSNVIIHNIYIENPVDVDPQFEEGDGWNAEWDGLSIIRAQHVWVSNVTFSDGRFTMDMYKTVDGWKYVQHDGSLDIKRASDYVTVSHCVFTLHDKTILIGHSDNNDEEDAGKLRVTFHDNLFTRVVQRTPRVRFGNVHLFNNVFDNDVADPIYKYQYSFGIGKDSRTLSELNVFNVKGQTVACRLFKGFGGEYLSDSGSVFNDTTADLNACGFNTTSVVRPPYDYFPQWDLTPEFVDAVRRSAGNMLDYRVMV</sequence>
<dbReference type="PANTHER" id="PTHR31683">
    <property type="entry name" value="PECTATE LYASE 18-RELATED"/>
    <property type="match status" value="1"/>
</dbReference>
<organism evidence="3">
    <name type="scientific">Timema douglasi</name>
    <name type="common">Walking stick</name>
    <dbReference type="NCBI Taxonomy" id="61478"/>
    <lineage>
        <taxon>Eukaryota</taxon>
        <taxon>Metazoa</taxon>
        <taxon>Ecdysozoa</taxon>
        <taxon>Arthropoda</taxon>
        <taxon>Hexapoda</taxon>
        <taxon>Insecta</taxon>
        <taxon>Pterygota</taxon>
        <taxon>Neoptera</taxon>
        <taxon>Polyneoptera</taxon>
        <taxon>Phasmatodea</taxon>
        <taxon>Timematodea</taxon>
        <taxon>Timematoidea</taxon>
        <taxon>Timematidae</taxon>
        <taxon>Timema</taxon>
    </lineage>
</organism>
<gene>
    <name evidence="3" type="ORF">TDIB3V08_LOCUS11251</name>
</gene>
<feature type="domain" description="Pectate lyase" evidence="2">
    <location>
        <begin position="139"/>
        <end position="398"/>
    </location>
</feature>
<dbReference type="AlphaFoldDB" id="A0A7R8VUE9"/>
<name>A0A7R8VUE9_TIMDO</name>
<reference evidence="3" key="1">
    <citation type="submission" date="2020-11" db="EMBL/GenBank/DDBJ databases">
        <authorList>
            <person name="Tran Van P."/>
        </authorList>
    </citation>
    <scope>NUCLEOTIDE SEQUENCE</scope>
</reference>
<keyword evidence="1" id="KW-0456">Lyase</keyword>
<dbReference type="Pfam" id="PF00544">
    <property type="entry name" value="Pectate_lyase_4"/>
    <property type="match status" value="1"/>
</dbReference>
<evidence type="ECO:0000256" key="1">
    <source>
        <dbReference type="ARBA" id="ARBA00023239"/>
    </source>
</evidence>
<dbReference type="SMART" id="SM00656">
    <property type="entry name" value="Amb_all"/>
    <property type="match status" value="1"/>
</dbReference>
<dbReference type="EMBL" id="OA574039">
    <property type="protein sequence ID" value="CAD7205097.1"/>
    <property type="molecule type" value="Genomic_DNA"/>
</dbReference>
<dbReference type="InterPro" id="IPR012334">
    <property type="entry name" value="Pectin_lyas_fold"/>
</dbReference>
<dbReference type="GO" id="GO:0030570">
    <property type="term" value="F:pectate lyase activity"/>
    <property type="evidence" value="ECO:0007669"/>
    <property type="project" value="InterPro"/>
</dbReference>
<accession>A0A7R8VUE9</accession>
<proteinExistence type="predicted"/>
<dbReference type="InterPro" id="IPR002022">
    <property type="entry name" value="Pec_lyase"/>
</dbReference>